<dbReference type="CDD" id="cd00085">
    <property type="entry name" value="HNHc"/>
    <property type="match status" value="1"/>
</dbReference>
<keyword evidence="3" id="KW-0255">Endonuclease</keyword>
<keyword evidence="1" id="KW-0812">Transmembrane</keyword>
<keyword evidence="3" id="KW-0540">Nuclease</keyword>
<dbReference type="Proteomes" id="UP001556040">
    <property type="component" value="Unassembled WGS sequence"/>
</dbReference>
<comment type="caution">
    <text evidence="3">The sequence shown here is derived from an EMBL/GenBank/DDBJ whole genome shotgun (WGS) entry which is preliminary data.</text>
</comment>
<evidence type="ECO:0000259" key="2">
    <source>
        <dbReference type="Pfam" id="PF01844"/>
    </source>
</evidence>
<dbReference type="Gene3D" id="1.10.30.50">
    <property type="match status" value="1"/>
</dbReference>
<dbReference type="InterPro" id="IPR002711">
    <property type="entry name" value="HNH"/>
</dbReference>
<dbReference type="EMBL" id="JBFMIA010000010">
    <property type="protein sequence ID" value="MEW9502379.1"/>
    <property type="molecule type" value="Genomic_DNA"/>
</dbReference>
<evidence type="ECO:0000313" key="4">
    <source>
        <dbReference type="Proteomes" id="UP001556040"/>
    </source>
</evidence>
<evidence type="ECO:0000313" key="3">
    <source>
        <dbReference type="EMBL" id="MEW9502379.1"/>
    </source>
</evidence>
<gene>
    <name evidence="3" type="ORF">AB1471_11290</name>
</gene>
<dbReference type="RefSeq" id="WP_367779872.1">
    <property type="nucleotide sequence ID" value="NZ_JBFMIA010000010.1"/>
</dbReference>
<evidence type="ECO:0000256" key="1">
    <source>
        <dbReference type="SAM" id="Phobius"/>
    </source>
</evidence>
<keyword evidence="1" id="KW-0472">Membrane</keyword>
<dbReference type="GO" id="GO:0004519">
    <property type="term" value="F:endonuclease activity"/>
    <property type="evidence" value="ECO:0007669"/>
    <property type="project" value="UniProtKB-KW"/>
</dbReference>
<sequence length="103" mass="11952">MIIFSNLCESGTSLEVHHMVPRIRGGNHSSENLITLCTRCHWHIETGDLEHAVVQKVEVKMMRKYLINFILFVIFMLASTYAYSRSYDDRGLVIFILLTCIFL</sequence>
<dbReference type="Pfam" id="PF01844">
    <property type="entry name" value="HNH"/>
    <property type="match status" value="1"/>
</dbReference>
<dbReference type="InterPro" id="IPR003615">
    <property type="entry name" value="HNH_nuc"/>
</dbReference>
<reference evidence="3 4" key="1">
    <citation type="journal article" date="1979" name="Int. J. Syst. Evol. Microbiol.">
        <title>Bacillus globisporus subsp. marinus subsp. nov.</title>
        <authorList>
            <person name="Liu H."/>
        </authorList>
    </citation>
    <scope>NUCLEOTIDE SEQUENCE [LARGE SCALE GENOMIC DNA]</scope>
    <source>
        <strain evidence="3 4">DSM 1297</strain>
    </source>
</reference>
<proteinExistence type="predicted"/>
<protein>
    <submittedName>
        <fullName evidence="3">HNH endonuclease</fullName>
    </submittedName>
</protein>
<feature type="transmembrane region" description="Helical" evidence="1">
    <location>
        <begin position="65"/>
        <end position="83"/>
    </location>
</feature>
<keyword evidence="3" id="KW-0378">Hydrolase</keyword>
<organism evidence="3 4">
    <name type="scientific">Jeotgalibacillus marinus</name>
    <dbReference type="NCBI Taxonomy" id="86667"/>
    <lineage>
        <taxon>Bacteria</taxon>
        <taxon>Bacillati</taxon>
        <taxon>Bacillota</taxon>
        <taxon>Bacilli</taxon>
        <taxon>Bacillales</taxon>
        <taxon>Caryophanaceae</taxon>
        <taxon>Jeotgalibacillus</taxon>
    </lineage>
</organism>
<accession>A0ABV3Q4W2</accession>
<name>A0ABV3Q4W2_9BACL</name>
<keyword evidence="1" id="KW-1133">Transmembrane helix</keyword>
<feature type="domain" description="HNH" evidence="2">
    <location>
        <begin position="12"/>
        <end position="41"/>
    </location>
</feature>
<keyword evidence="4" id="KW-1185">Reference proteome</keyword>